<feature type="transmembrane region" description="Helical" evidence="11">
    <location>
        <begin position="12"/>
        <end position="32"/>
    </location>
</feature>
<evidence type="ECO:0000256" key="3">
    <source>
        <dbReference type="ARBA" id="ARBA00008731"/>
    </source>
</evidence>
<feature type="transmembrane region" description="Helical" evidence="11">
    <location>
        <begin position="79"/>
        <end position="96"/>
    </location>
</feature>
<feature type="transmembrane region" description="Helical" evidence="11">
    <location>
        <begin position="38"/>
        <end position="59"/>
    </location>
</feature>
<dbReference type="PANTHER" id="PTHR31937:SF2">
    <property type="entry name" value="TRANSMEMBRANE PROTEIN 163"/>
    <property type="match status" value="1"/>
</dbReference>
<dbReference type="GO" id="GO:0008324">
    <property type="term" value="F:monoatomic cation transmembrane transporter activity"/>
    <property type="evidence" value="ECO:0007669"/>
    <property type="project" value="InterPro"/>
</dbReference>
<evidence type="ECO:0000256" key="8">
    <source>
        <dbReference type="ARBA" id="ARBA00023018"/>
    </source>
</evidence>
<keyword evidence="5" id="KW-0967">Endosome</keyword>
<dbReference type="AlphaFoldDB" id="A0A7C5EW22"/>
<feature type="domain" description="Cation efflux protein transmembrane" evidence="12">
    <location>
        <begin position="20"/>
        <end position="198"/>
    </location>
</feature>
<proteinExistence type="inferred from homology"/>
<protein>
    <recommendedName>
        <fullName evidence="12">Cation efflux protein transmembrane domain-containing protein</fullName>
    </recommendedName>
</protein>
<dbReference type="InterPro" id="IPR027469">
    <property type="entry name" value="Cation_efflux_TMD_sf"/>
</dbReference>
<keyword evidence="4 11" id="KW-0812">Transmembrane</keyword>
<evidence type="ECO:0000256" key="11">
    <source>
        <dbReference type="SAM" id="Phobius"/>
    </source>
</evidence>
<evidence type="ECO:0000256" key="1">
    <source>
        <dbReference type="ARBA" id="ARBA00004146"/>
    </source>
</evidence>
<dbReference type="Pfam" id="PF01545">
    <property type="entry name" value="Cation_efflux"/>
    <property type="match status" value="1"/>
</dbReference>
<comment type="similarity">
    <text evidence="3">Belongs to the TMEM163 family.</text>
</comment>
<accession>A0A7C5EW22</accession>
<gene>
    <name evidence="13" type="ORF">ENW48_03890</name>
</gene>
<feature type="transmembrane region" description="Helical" evidence="11">
    <location>
        <begin position="152"/>
        <end position="170"/>
    </location>
</feature>
<dbReference type="InterPro" id="IPR026765">
    <property type="entry name" value="Tmem163"/>
</dbReference>
<keyword evidence="9 11" id="KW-0472">Membrane</keyword>
<evidence type="ECO:0000256" key="10">
    <source>
        <dbReference type="ARBA" id="ARBA00023329"/>
    </source>
</evidence>
<dbReference type="InterPro" id="IPR058533">
    <property type="entry name" value="Cation_efflux_TM"/>
</dbReference>
<evidence type="ECO:0000256" key="5">
    <source>
        <dbReference type="ARBA" id="ARBA00022753"/>
    </source>
</evidence>
<dbReference type="PANTHER" id="PTHR31937">
    <property type="entry name" value="TRANSMEMBRANE PROTEIN 163"/>
    <property type="match status" value="1"/>
</dbReference>
<evidence type="ECO:0000256" key="9">
    <source>
        <dbReference type="ARBA" id="ARBA00023136"/>
    </source>
</evidence>
<organism evidence="13">
    <name type="scientific">Desulfobacca acetoxidans</name>
    <dbReference type="NCBI Taxonomy" id="60893"/>
    <lineage>
        <taxon>Bacteria</taxon>
        <taxon>Pseudomonadati</taxon>
        <taxon>Thermodesulfobacteriota</taxon>
        <taxon>Desulfobaccia</taxon>
        <taxon>Desulfobaccales</taxon>
        <taxon>Desulfobaccaceae</taxon>
        <taxon>Desulfobacca</taxon>
    </lineage>
</organism>
<evidence type="ECO:0000256" key="4">
    <source>
        <dbReference type="ARBA" id="ARBA00022692"/>
    </source>
</evidence>
<dbReference type="GO" id="GO:0016020">
    <property type="term" value="C:membrane"/>
    <property type="evidence" value="ECO:0007669"/>
    <property type="project" value="InterPro"/>
</dbReference>
<evidence type="ECO:0000256" key="7">
    <source>
        <dbReference type="ARBA" id="ARBA00022989"/>
    </source>
</evidence>
<dbReference type="Gene3D" id="1.20.1510.10">
    <property type="entry name" value="Cation efflux protein transmembrane domain"/>
    <property type="match status" value="1"/>
</dbReference>
<keyword evidence="6" id="KW-0862">Zinc</keyword>
<sequence length="204" mass="22493">MTIPVLYRRALMLAYLTVGYNLLEGLVSLLAGYLAGSIALVGFGLDSFVESLSGAIMIWRFRFSGGFTLEEESRREKRAIRLVGWTFFLLAAYVFFESLQKLIFKEAPEPTLLGLVIALVSLLLMPLLFFLKHSTGVALGSASLQADARQTLACAFLSLALLVGLGLNYLYGFWQADPLIGLLIALVLVREGWETLKEDKLCSC</sequence>
<evidence type="ECO:0000259" key="12">
    <source>
        <dbReference type="Pfam" id="PF01545"/>
    </source>
</evidence>
<evidence type="ECO:0000256" key="2">
    <source>
        <dbReference type="ARBA" id="ARBA00004644"/>
    </source>
</evidence>
<feature type="transmembrane region" description="Helical" evidence="11">
    <location>
        <begin position="111"/>
        <end position="131"/>
    </location>
</feature>
<reference evidence="13" key="1">
    <citation type="journal article" date="2020" name="mSystems">
        <title>Genome- and Community-Level Interaction Insights into Carbon Utilization and Element Cycling Functions of Hydrothermarchaeota in Hydrothermal Sediment.</title>
        <authorList>
            <person name="Zhou Z."/>
            <person name="Liu Y."/>
            <person name="Xu W."/>
            <person name="Pan J."/>
            <person name="Luo Z.H."/>
            <person name="Li M."/>
        </authorList>
    </citation>
    <scope>NUCLEOTIDE SEQUENCE [LARGE SCALE GENOMIC DNA]</scope>
    <source>
        <strain evidence="13">SpSt-853</strain>
    </source>
</reference>
<evidence type="ECO:0000256" key="6">
    <source>
        <dbReference type="ARBA" id="ARBA00022833"/>
    </source>
</evidence>
<evidence type="ECO:0000313" key="13">
    <source>
        <dbReference type="EMBL" id="HGZ11345.1"/>
    </source>
</evidence>
<keyword evidence="8" id="KW-0770">Synapse</keyword>
<keyword evidence="7 11" id="KW-1133">Transmembrane helix</keyword>
<dbReference type="SUPFAM" id="SSF161111">
    <property type="entry name" value="Cation efflux protein transmembrane domain-like"/>
    <property type="match status" value="1"/>
</dbReference>
<name>A0A7C5EW22_9BACT</name>
<comment type="caution">
    <text evidence="13">The sequence shown here is derived from an EMBL/GenBank/DDBJ whole genome shotgun (WGS) entry which is preliminary data.</text>
</comment>
<keyword evidence="10" id="KW-0968">Cytoplasmic vesicle</keyword>
<dbReference type="GO" id="GO:0031410">
    <property type="term" value="C:cytoplasmic vesicle"/>
    <property type="evidence" value="ECO:0007669"/>
    <property type="project" value="UniProtKB-KW"/>
</dbReference>
<dbReference type="EMBL" id="DTKJ01000024">
    <property type="protein sequence ID" value="HGZ11345.1"/>
    <property type="molecule type" value="Genomic_DNA"/>
</dbReference>
<comment type="subcellular location">
    <subcellularLocation>
        <location evidence="2">Cytoplasmic vesicle</location>
        <location evidence="2">Secretory vesicle</location>
        <location evidence="2">Synaptic vesicle membrane</location>
        <topology evidence="2">Multi-pass membrane protein</topology>
    </subcellularLocation>
    <subcellularLocation>
        <location evidence="1">Early endosome membrane</location>
    </subcellularLocation>
</comment>